<organism evidence="3 4">
    <name type="scientific">Catellatospora chokoriensis</name>
    <dbReference type="NCBI Taxonomy" id="310353"/>
    <lineage>
        <taxon>Bacteria</taxon>
        <taxon>Bacillati</taxon>
        <taxon>Actinomycetota</taxon>
        <taxon>Actinomycetes</taxon>
        <taxon>Micromonosporales</taxon>
        <taxon>Micromonosporaceae</taxon>
        <taxon>Catellatospora</taxon>
    </lineage>
</organism>
<feature type="region of interest" description="Disordered" evidence="1">
    <location>
        <begin position="41"/>
        <end position="75"/>
    </location>
</feature>
<reference evidence="3 4" key="1">
    <citation type="submission" date="2021-01" db="EMBL/GenBank/DDBJ databases">
        <title>Whole genome shotgun sequence of Catellatospora chokoriensis NBRC 107358.</title>
        <authorList>
            <person name="Komaki H."/>
            <person name="Tamura T."/>
        </authorList>
    </citation>
    <scope>NUCLEOTIDE SEQUENCE [LARGE SCALE GENOMIC DNA]</scope>
    <source>
        <strain evidence="3 4">NBRC 107358</strain>
    </source>
</reference>
<keyword evidence="2" id="KW-1133">Transmembrane helix</keyword>
<evidence type="ECO:0000256" key="1">
    <source>
        <dbReference type="SAM" id="MobiDB-lite"/>
    </source>
</evidence>
<keyword evidence="2" id="KW-0812">Transmembrane</keyword>
<evidence type="ECO:0000313" key="3">
    <source>
        <dbReference type="EMBL" id="GIF94264.1"/>
    </source>
</evidence>
<keyword evidence="2" id="KW-0472">Membrane</keyword>
<accession>A0A8J3KE40</accession>
<protein>
    <submittedName>
        <fullName evidence="3">Uncharacterized protein</fullName>
    </submittedName>
</protein>
<sequence>MSVSRKVVVPAATAAAAVVVTLVGVALLKTEDPQPAGVISPVASAAPTTPTPAATSPSATAARPTTPTTKPATVRPATPQRLGAVISTGMDCSPISEWVIYGVPVHLATAPGTTFGFALGERHNDGRIEEYIVINEYQGSDKAAGFHLLQGPLMLEGDLVQPAFGYYVGTPARITAEFDGKTITAHTARWSDNLDVTVYWFDPKASGHGVVSGLSAYDDQGKPMVSGHVEVVGH</sequence>
<dbReference type="Proteomes" id="UP000619293">
    <property type="component" value="Unassembled WGS sequence"/>
</dbReference>
<dbReference type="AlphaFoldDB" id="A0A8J3KE40"/>
<name>A0A8J3KE40_9ACTN</name>
<evidence type="ECO:0000256" key="2">
    <source>
        <dbReference type="SAM" id="Phobius"/>
    </source>
</evidence>
<feature type="transmembrane region" description="Helical" evidence="2">
    <location>
        <begin position="7"/>
        <end position="28"/>
    </location>
</feature>
<gene>
    <name evidence="3" type="ORF">Cch02nite_77080</name>
</gene>
<dbReference type="EMBL" id="BONG01000088">
    <property type="protein sequence ID" value="GIF94264.1"/>
    <property type="molecule type" value="Genomic_DNA"/>
</dbReference>
<dbReference type="RefSeq" id="WP_191841346.1">
    <property type="nucleotide sequence ID" value="NZ_BAAALB010000057.1"/>
</dbReference>
<proteinExistence type="predicted"/>
<comment type="caution">
    <text evidence="3">The sequence shown here is derived from an EMBL/GenBank/DDBJ whole genome shotgun (WGS) entry which is preliminary data.</text>
</comment>
<evidence type="ECO:0000313" key="4">
    <source>
        <dbReference type="Proteomes" id="UP000619293"/>
    </source>
</evidence>
<keyword evidence="4" id="KW-1185">Reference proteome</keyword>